<name>A0A5Q0M1P6_VARPD</name>
<evidence type="ECO:0000313" key="2">
    <source>
        <dbReference type="EMBL" id="QFZ83491.1"/>
    </source>
</evidence>
<feature type="domain" description="Calcineurin-like phosphoesterase" evidence="1">
    <location>
        <begin position="280"/>
        <end position="433"/>
    </location>
</feature>
<dbReference type="SUPFAM" id="SSF56300">
    <property type="entry name" value="Metallo-dependent phosphatases"/>
    <property type="match status" value="1"/>
</dbReference>
<gene>
    <name evidence="2" type="ORF">GFK26_12330</name>
</gene>
<dbReference type="GO" id="GO:0016787">
    <property type="term" value="F:hydrolase activity"/>
    <property type="evidence" value="ECO:0007669"/>
    <property type="project" value="InterPro"/>
</dbReference>
<accession>A0A5Q0M1P6</accession>
<dbReference type="RefSeq" id="WP_153282205.1">
    <property type="nucleotide sequence ID" value="NZ_CP045644.1"/>
</dbReference>
<dbReference type="Proteomes" id="UP000326780">
    <property type="component" value="Chromosome"/>
</dbReference>
<proteinExistence type="predicted"/>
<dbReference type="InterPro" id="IPR004843">
    <property type="entry name" value="Calcineurin-like_PHP"/>
</dbReference>
<dbReference type="Gene3D" id="3.60.21.10">
    <property type="match status" value="1"/>
</dbReference>
<protein>
    <recommendedName>
        <fullName evidence="1">Calcineurin-like phosphoesterase domain-containing protein</fullName>
    </recommendedName>
</protein>
<sequence length="1225" mass="132413">MAPLPQASVCDCSEPSPKLALILYPSLGTPLLIGPHQKKCSLFIAAESLGFATSSDGRTTLDKRGRVSLLPSDASATVARHLRLVAMKGAKPDTDIQVGALTGDGRDCAIAKTAIKVWRVAKFEPGAIIYNQKGEVFATVSPQAVKAFGAAGFPGGDIYEVELDLARLSIKPESAEFKSFAWMVKPTQAQKNDYPSLCKGGTVHAQDLLVETFLSRQITSRSHRHQATNAPAVMRRGKEAALMEYDVPRTARSAQSLFTETDARLAAWHPVIRLASDAPLKVGHLSDVHINVRHNALAKSPAHVIEDSQFTKGQRPAVGELVCNTFNALKALFDQVGANKRPDTMLLLTGDLIDFNRNIDPAKVPDRRIGEQWKLFNVLNRLNDPANPELYPRGQDDMLAYSLVRYAYNELKLPVFMTTGNHEAYDIAYGVYPRVGVWGMTLGAMEILQAEMRKTLAQWAQLLAAHDACDRQIDSIQSTFDRSAQQRGEDTHAALRSVRQQNQAALEGLRVSSNTAAANAKAALDDYLRQTRAGQPKVASPEPALKSSGNGLAAQAWGIYHAALQSAKQAVADATNAGISALWSTYTSAVSTVGHGAIGLGQSAGDLGIQLADLADDLGTRVRDLGVSVGVVQAQAVAAHMATSSHLAVSVARVSVQAALQANKEMLTTLDASIDAHRKDVEGASKFAGLQANPGISADHNMTVFEATLAYGPTYGQTWTSLNFSTANFDWFSVLFTPLSDFCIAMPTEPDATRLPQQVLVGLAWGETENFMNVEGAAKLGTDRHGAMILPRASASIDAAQQAVLRQALALKGNTNAPLVVASHFTMINYNAAALQEELSFVPHDGPRGLTSAGFNNANFGTCERNLKWYFAHCASVPGQPTRVDWHLSGHSHRSALYTINQGRNALGAGTITVTSRRDPGMYKDGLTAYARSGTQFVVSSCGGPIGVQNLAGELNGHTLRPPAGSLLDCSERNLRQIKTQRTGRDTGTRYNEVPRLAVALDYLHVLQPDNAPVHFAWGSRTGLLNKERADTVKVLLNDQMKKLDCIAAMKVWIFEGGRVDEKKKPKPSTWHCLTPEFKRAETGGALRFTSADLKKLAEAMVTTSTRPAVGGAAGLSKGAGVLFMQRVTQAFCEVILKKPTIALYTTGPEKGKATPDWSADMKWENDPWIFPLEIGTSLVGSNAFDFMQRRSGEHGQVPDWDFLASHYRDKGYLSRHEAIGINKN</sequence>
<dbReference type="EMBL" id="CP045644">
    <property type="protein sequence ID" value="QFZ83491.1"/>
    <property type="molecule type" value="Genomic_DNA"/>
</dbReference>
<evidence type="ECO:0000313" key="3">
    <source>
        <dbReference type="Proteomes" id="UP000326780"/>
    </source>
</evidence>
<organism evidence="2 3">
    <name type="scientific">Variovorax paradoxus</name>
    <dbReference type="NCBI Taxonomy" id="34073"/>
    <lineage>
        <taxon>Bacteria</taxon>
        <taxon>Pseudomonadati</taxon>
        <taxon>Pseudomonadota</taxon>
        <taxon>Betaproteobacteria</taxon>
        <taxon>Burkholderiales</taxon>
        <taxon>Comamonadaceae</taxon>
        <taxon>Variovorax</taxon>
    </lineage>
</organism>
<evidence type="ECO:0000259" key="1">
    <source>
        <dbReference type="Pfam" id="PF00149"/>
    </source>
</evidence>
<dbReference type="Pfam" id="PF00149">
    <property type="entry name" value="Metallophos"/>
    <property type="match status" value="1"/>
</dbReference>
<dbReference type="InterPro" id="IPR029052">
    <property type="entry name" value="Metallo-depent_PP-like"/>
</dbReference>
<reference evidence="2 3" key="1">
    <citation type="submission" date="2019-10" db="EMBL/GenBank/DDBJ databases">
        <title>Complete genome sequence of Variovorax paradoxus 5C-2.</title>
        <authorList>
            <person name="Gogoleva N.E."/>
            <person name="Balkin A.S."/>
        </authorList>
    </citation>
    <scope>NUCLEOTIDE SEQUENCE [LARGE SCALE GENOMIC DNA]</scope>
    <source>
        <strain evidence="2 3">5C-2</strain>
    </source>
</reference>
<dbReference type="AlphaFoldDB" id="A0A5Q0M1P6"/>